<evidence type="ECO:0000313" key="1">
    <source>
        <dbReference type="EMBL" id="NIH79690.1"/>
    </source>
</evidence>
<keyword evidence="2" id="KW-1185">Reference proteome</keyword>
<dbReference type="InterPro" id="IPR009499">
    <property type="entry name" value="AllG-like"/>
</dbReference>
<proteinExistence type="predicted"/>
<dbReference type="Proteomes" id="UP000754495">
    <property type="component" value="Unassembled WGS sequence"/>
</dbReference>
<gene>
    <name evidence="1" type="ORF">FHX46_002220</name>
</gene>
<dbReference type="InterPro" id="IPR024033">
    <property type="entry name" value="OXTCase_su_AllG_h-dom"/>
</dbReference>
<evidence type="ECO:0000313" key="2">
    <source>
        <dbReference type="Proteomes" id="UP000754495"/>
    </source>
</evidence>
<dbReference type="Gene3D" id="3.90.1700.10">
    <property type="entry name" value="v583 domain like"/>
    <property type="match status" value="1"/>
</dbReference>
<reference evidence="1 2" key="1">
    <citation type="submission" date="2020-03" db="EMBL/GenBank/DDBJ databases">
        <title>Sequencing the genomes of 1000 actinobacteria strains.</title>
        <authorList>
            <person name="Klenk H.-P."/>
        </authorList>
    </citation>
    <scope>NUCLEOTIDE SEQUENCE [LARGE SCALE GENOMIC DNA]</scope>
    <source>
        <strain evidence="1 2">DSM 45668</strain>
    </source>
</reference>
<dbReference type="Gene3D" id="3.90.1710.10">
    <property type="entry name" value="Enterococcus faecalis V583 domain"/>
    <property type="match status" value="1"/>
</dbReference>
<dbReference type="EMBL" id="JAANOU010000001">
    <property type="protein sequence ID" value="NIH79690.1"/>
    <property type="molecule type" value="Genomic_DNA"/>
</dbReference>
<name>A0ABX0SVZ6_9PSEU</name>
<comment type="caution">
    <text evidence="1">The sequence shown here is derived from an EMBL/GenBank/DDBJ whole genome shotgun (WGS) entry which is preliminary data.</text>
</comment>
<dbReference type="Pfam" id="PF06545">
    <property type="entry name" value="AllG"/>
    <property type="match status" value="1"/>
</dbReference>
<protein>
    <recommendedName>
        <fullName evidence="3">YahG/YlbE-like protein</fullName>
    </recommendedName>
</protein>
<dbReference type="RefSeq" id="WP_167113047.1">
    <property type="nucleotide sequence ID" value="NZ_JAANOU010000001.1"/>
</dbReference>
<sequence>MSAHQSEQVDRANARALRLLYDAEPVLVDVRPAIEVIPGMTKDTVLTSGPPLHWDAYTGGQRTAILGGVLHEGLASSTAEAERLLSREAVRVAGCHDFGAVGSLAGVTTASMPVLVVEDAGSGNRGYCTLFEGAAPARLNYGVYDASVQQNLEYLASVIGPALGAAVRLLDGGIPLRPIMARALRQGDELHSRNTAASALFLQEILPGLFDLGADLAREVVAYLTSGDYFFLRPSMAAAKAMADRMYGAEGSSVVTAMAFSCAEFGIRVAGLGPRWFRGPLPEVEHARFFPGHDLGDMEIMGGESLITEVCGLGAFAQAAAFTLQNYQGKPEVMVRRNLEMYRITAGEHEVFKIPFLEYRGTPAGIDVRKVVATGVTPALDVGIAGKGGGQIGAGSFRAPLQPFADACAALDQLN</sequence>
<dbReference type="Gene3D" id="1.10.10.660">
    <property type="entry name" value="conserved protein of unknown function from Enterococcus faecalis V583"/>
    <property type="match status" value="1"/>
</dbReference>
<evidence type="ECO:0008006" key="3">
    <source>
        <dbReference type="Google" id="ProtNLM"/>
    </source>
</evidence>
<accession>A0ABX0SVZ6</accession>
<organism evidence="1 2">
    <name type="scientific">Amycolatopsis viridis</name>
    <dbReference type="NCBI Taxonomy" id="185678"/>
    <lineage>
        <taxon>Bacteria</taxon>
        <taxon>Bacillati</taxon>
        <taxon>Actinomycetota</taxon>
        <taxon>Actinomycetes</taxon>
        <taxon>Pseudonocardiales</taxon>
        <taxon>Pseudonocardiaceae</taxon>
        <taxon>Amycolatopsis</taxon>
    </lineage>
</organism>